<comment type="caution">
    <text evidence="3">The sequence shown here is derived from an EMBL/GenBank/DDBJ whole genome shotgun (WGS) entry which is preliminary data.</text>
</comment>
<dbReference type="SUPFAM" id="SSF54197">
    <property type="entry name" value="HIT-like"/>
    <property type="match status" value="1"/>
</dbReference>
<dbReference type="InterPro" id="IPR011146">
    <property type="entry name" value="HIT-like"/>
</dbReference>
<evidence type="ECO:0000256" key="1">
    <source>
        <dbReference type="PROSITE-ProRule" id="PRU00464"/>
    </source>
</evidence>
<dbReference type="PROSITE" id="PS51084">
    <property type="entry name" value="HIT_2"/>
    <property type="match status" value="1"/>
</dbReference>
<reference evidence="3 4" key="1">
    <citation type="journal article" date="2016" name="Nat. Commun.">
        <title>Thousands of microbial genomes shed light on interconnected biogeochemical processes in an aquifer system.</title>
        <authorList>
            <person name="Anantharaman K."/>
            <person name="Brown C.T."/>
            <person name="Hug L.A."/>
            <person name="Sharon I."/>
            <person name="Castelle C.J."/>
            <person name="Probst A.J."/>
            <person name="Thomas B.C."/>
            <person name="Singh A."/>
            <person name="Wilkins M.J."/>
            <person name="Karaoz U."/>
            <person name="Brodie E.L."/>
            <person name="Williams K.H."/>
            <person name="Hubbard S.S."/>
            <person name="Banfield J.F."/>
        </authorList>
    </citation>
    <scope>NUCLEOTIDE SEQUENCE [LARGE SCALE GENOMIC DNA]</scope>
</reference>
<protein>
    <recommendedName>
        <fullName evidence="2">HIT domain-containing protein</fullName>
    </recommendedName>
</protein>
<dbReference type="InterPro" id="IPR036265">
    <property type="entry name" value="HIT-like_sf"/>
</dbReference>
<evidence type="ECO:0000313" key="3">
    <source>
        <dbReference type="EMBL" id="OGC51040.1"/>
    </source>
</evidence>
<dbReference type="PANTHER" id="PTHR46648:SF1">
    <property type="entry name" value="ADENOSINE 5'-MONOPHOSPHORAMIDASE HNT1"/>
    <property type="match status" value="1"/>
</dbReference>
<accession>A0A1F4V1U0</accession>
<dbReference type="Proteomes" id="UP000177458">
    <property type="component" value="Unassembled WGS sequence"/>
</dbReference>
<gene>
    <name evidence="3" type="ORF">A3A69_01865</name>
</gene>
<evidence type="ECO:0000313" key="4">
    <source>
        <dbReference type="Proteomes" id="UP000177458"/>
    </source>
</evidence>
<proteinExistence type="predicted"/>
<dbReference type="PANTHER" id="PTHR46648">
    <property type="entry name" value="HIT FAMILY PROTEIN 1"/>
    <property type="match status" value="1"/>
</dbReference>
<dbReference type="InterPro" id="IPR001310">
    <property type="entry name" value="Histidine_triad_HIT"/>
</dbReference>
<dbReference type="Gene3D" id="3.30.428.10">
    <property type="entry name" value="HIT-like"/>
    <property type="match status" value="1"/>
</dbReference>
<sequence length="153" mass="17323">MKKQDTIFDKIVSGEIPSWKVWEDAKYLAFLTPFPNTKGQTIVIPKKYVGEYIFSVSNKDYLELLTAAKKVAKVLEKAFRTPRVAMILEGTGVAYVHVKLYPLLGNLAGKTDVSTKHMEFYPEYIGYLSTVEGPRMSDKELDAVRDLIVKSQL</sequence>
<dbReference type="PRINTS" id="PR00332">
    <property type="entry name" value="HISTRIAD"/>
</dbReference>
<name>A0A1F4V1U0_UNCKA</name>
<feature type="domain" description="HIT" evidence="2">
    <location>
        <begin position="7"/>
        <end position="115"/>
    </location>
</feature>
<dbReference type="Pfam" id="PF01230">
    <property type="entry name" value="HIT"/>
    <property type="match status" value="1"/>
</dbReference>
<evidence type="ECO:0000259" key="2">
    <source>
        <dbReference type="PROSITE" id="PS51084"/>
    </source>
</evidence>
<comment type="caution">
    <text evidence="1">Lacks conserved residue(s) required for the propagation of feature annotation.</text>
</comment>
<dbReference type="EMBL" id="MEVF01000001">
    <property type="protein sequence ID" value="OGC51040.1"/>
    <property type="molecule type" value="Genomic_DNA"/>
</dbReference>
<organism evidence="3 4">
    <name type="scientific">candidate division WWE3 bacterium RIFCSPLOWO2_01_FULL_37_15</name>
    <dbReference type="NCBI Taxonomy" id="1802622"/>
    <lineage>
        <taxon>Bacteria</taxon>
        <taxon>Katanobacteria</taxon>
    </lineage>
</organism>
<dbReference type="GO" id="GO:0003824">
    <property type="term" value="F:catalytic activity"/>
    <property type="evidence" value="ECO:0007669"/>
    <property type="project" value="InterPro"/>
</dbReference>
<dbReference type="GO" id="GO:0009117">
    <property type="term" value="P:nucleotide metabolic process"/>
    <property type="evidence" value="ECO:0007669"/>
    <property type="project" value="TreeGrafter"/>
</dbReference>
<dbReference type="AlphaFoldDB" id="A0A1F4V1U0"/>